<dbReference type="STRING" id="398843.A3K89_08480"/>
<reference evidence="3" key="1">
    <citation type="submission" date="2017-06" db="EMBL/GenBank/DDBJ databases">
        <authorList>
            <person name="Varghese N."/>
            <person name="Submissions S."/>
        </authorList>
    </citation>
    <scope>NUCLEOTIDE SEQUENCE [LARGE SCALE GENOMIC DNA]</scope>
    <source>
        <strain evidence="3">JCM 23211</strain>
    </source>
</reference>
<evidence type="ECO:0000313" key="2">
    <source>
        <dbReference type="EMBL" id="SNS27429.1"/>
    </source>
</evidence>
<dbReference type="CDD" id="cd00293">
    <property type="entry name" value="USP-like"/>
    <property type="match status" value="1"/>
</dbReference>
<dbReference type="Proteomes" id="UP000198327">
    <property type="component" value="Unassembled WGS sequence"/>
</dbReference>
<evidence type="ECO:0000259" key="1">
    <source>
        <dbReference type="Pfam" id="PF00582"/>
    </source>
</evidence>
<feature type="domain" description="UspA" evidence="1">
    <location>
        <begin position="57"/>
        <end position="116"/>
    </location>
</feature>
<dbReference type="AlphaFoldDB" id="A0A239D5A7"/>
<dbReference type="RefSeq" id="WP_089242848.1">
    <property type="nucleotide sequence ID" value="NZ_FZOW01000001.1"/>
</dbReference>
<dbReference type="SUPFAM" id="SSF52402">
    <property type="entry name" value="Adenine nucleotide alpha hydrolases-like"/>
    <property type="match status" value="1"/>
</dbReference>
<protein>
    <submittedName>
        <fullName evidence="2">Universal stress protein family protein</fullName>
    </submittedName>
</protein>
<dbReference type="EMBL" id="FZOW01000001">
    <property type="protein sequence ID" value="SNS27429.1"/>
    <property type="molecule type" value="Genomic_DNA"/>
</dbReference>
<dbReference type="OrthoDB" id="5419113at2"/>
<sequence>MSVLVAVTDSPEGIYSLSAAADEAALLSTDLIAVNLTLGKLDLTVLPEDCKVTVVERAGREDRDPVAAVLDELDEFPEVSRIVIGIRKRSRVGKALLGSVSQRLLLTSPVPVLAVKAP</sequence>
<dbReference type="Gene3D" id="3.40.50.12370">
    <property type="match status" value="1"/>
</dbReference>
<name>A0A239D5A7_9NOCA</name>
<keyword evidence="3" id="KW-1185">Reference proteome</keyword>
<dbReference type="Pfam" id="PF00582">
    <property type="entry name" value="Usp"/>
    <property type="match status" value="1"/>
</dbReference>
<gene>
    <name evidence="2" type="ORF">SAMN05421642_101387</name>
</gene>
<proteinExistence type="predicted"/>
<dbReference type="InterPro" id="IPR006016">
    <property type="entry name" value="UspA"/>
</dbReference>
<evidence type="ECO:0000313" key="3">
    <source>
        <dbReference type="Proteomes" id="UP000198327"/>
    </source>
</evidence>
<accession>A0A239D5A7</accession>
<organism evidence="2 3">
    <name type="scientific">Rhodococcoides kyotonense</name>
    <dbReference type="NCBI Taxonomy" id="398843"/>
    <lineage>
        <taxon>Bacteria</taxon>
        <taxon>Bacillati</taxon>
        <taxon>Actinomycetota</taxon>
        <taxon>Actinomycetes</taxon>
        <taxon>Mycobacteriales</taxon>
        <taxon>Nocardiaceae</taxon>
        <taxon>Rhodococcoides</taxon>
    </lineage>
</organism>